<sequence length="123" mass="13528">MEHLLVASNLFKASMHWVQSIVIASCLSLSQFTQAWTPIDVKNVTTLGPQLIPDVTDISGDGGYSESINGNMVWLYDDTECIDLEGDQLSFVSNTASYQKINDNNVSAVIDFGVVNLGRDQER</sequence>
<evidence type="ECO:0000313" key="1">
    <source>
        <dbReference type="EMBL" id="KAL2051809.1"/>
    </source>
</evidence>
<evidence type="ECO:0000313" key="2">
    <source>
        <dbReference type="Proteomes" id="UP001590951"/>
    </source>
</evidence>
<keyword evidence="2" id="KW-1185">Reference proteome</keyword>
<reference evidence="1 2" key="1">
    <citation type="submission" date="2024-09" db="EMBL/GenBank/DDBJ databases">
        <title>Rethinking Asexuality: The Enigmatic Case of Functional Sexual Genes in Lepraria (Stereocaulaceae).</title>
        <authorList>
            <person name="Doellman M."/>
            <person name="Sun Y."/>
            <person name="Barcenas-Pena A."/>
            <person name="Lumbsch H.T."/>
            <person name="Grewe F."/>
        </authorList>
    </citation>
    <scope>NUCLEOTIDE SEQUENCE [LARGE SCALE GENOMIC DNA]</scope>
    <source>
        <strain evidence="1 2">Grewe 0041</strain>
    </source>
</reference>
<dbReference type="Proteomes" id="UP001590951">
    <property type="component" value="Unassembled WGS sequence"/>
</dbReference>
<proteinExistence type="predicted"/>
<dbReference type="EMBL" id="JBHFEH010000032">
    <property type="protein sequence ID" value="KAL2051809.1"/>
    <property type="molecule type" value="Genomic_DNA"/>
</dbReference>
<gene>
    <name evidence="1" type="ORF">ABVK25_007965</name>
</gene>
<name>A0ABR4B1M8_9LECA</name>
<protein>
    <submittedName>
        <fullName evidence="1">Uncharacterized protein</fullName>
    </submittedName>
</protein>
<accession>A0ABR4B1M8</accession>
<comment type="caution">
    <text evidence="1">The sequence shown here is derived from an EMBL/GenBank/DDBJ whole genome shotgun (WGS) entry which is preliminary data.</text>
</comment>
<organism evidence="1 2">
    <name type="scientific">Lepraria finkii</name>
    <dbReference type="NCBI Taxonomy" id="1340010"/>
    <lineage>
        <taxon>Eukaryota</taxon>
        <taxon>Fungi</taxon>
        <taxon>Dikarya</taxon>
        <taxon>Ascomycota</taxon>
        <taxon>Pezizomycotina</taxon>
        <taxon>Lecanoromycetes</taxon>
        <taxon>OSLEUM clade</taxon>
        <taxon>Lecanoromycetidae</taxon>
        <taxon>Lecanorales</taxon>
        <taxon>Lecanorineae</taxon>
        <taxon>Stereocaulaceae</taxon>
        <taxon>Lepraria</taxon>
    </lineage>
</organism>